<dbReference type="STRING" id="564137.SAMN04488238_103329"/>
<evidence type="ECO:0000313" key="2">
    <source>
        <dbReference type="EMBL" id="SDW77956.1"/>
    </source>
</evidence>
<dbReference type="AlphaFoldDB" id="A0A1H2WBU3"/>
<evidence type="ECO:0000313" key="3">
    <source>
        <dbReference type="Proteomes" id="UP000198539"/>
    </source>
</evidence>
<dbReference type="InterPro" id="IPR005021">
    <property type="entry name" value="Terminase_largesu-like"/>
</dbReference>
<dbReference type="Gene3D" id="3.40.50.300">
    <property type="entry name" value="P-loop containing nucleotide triphosphate hydrolases"/>
    <property type="match status" value="1"/>
</dbReference>
<keyword evidence="3" id="KW-1185">Reference proteome</keyword>
<sequence>MLATEPLPRFACPDWWDRIHAGHTPMADVPVNEARAAKALAFFKRLQLPDVPGNPTMEEACGEWFLDILMVFLASEDPETKERLVWELLCMVPKKNSKSTYVAGLALTALYMEETPNGQMLLIGPSQNISERCFEQAVGMIRLNEKLAAIFKVQESEKEITRYKTKTTLSVKTFGSKILTGEIPLLTIIDELHELGRVNGAARVMQQIRGGGITPQGGQVLFITTQSDQAPTGVWKTELDKARDIRDGKAGRSPIMLPVLYEFPTALQKDQKFWRNAKNWPLVLPNLGRSINNQRLLDDYENNGKITPEAEQIWVSQHLNIQIGLGLSGETWIGAQYWEACADEQVTLDYILRVCDVVTIGIDGGGLDDLLGAAVIGRHAQTRQWLIWTRAWAAPIVLQRRKDIAENLRDFEREGDLVICDRPGQGHAELAELVQQVMQSGLLPEEAGVGLDHGQVAPVLEALADLGIEGPLLVGIRQGGGLRGPIWNMELKLQAKQVSHAGAAMMDWVVGNAKATRVGSMVTIEKVQQGTAKIDPLIATFNAAELMGRNPVAFKPVDYDAYLKAAVLVA</sequence>
<dbReference type="InterPro" id="IPR027417">
    <property type="entry name" value="P-loop_NTPase"/>
</dbReference>
<dbReference type="PANTHER" id="PTHR41287:SF1">
    <property type="entry name" value="PROTEIN YMFN"/>
    <property type="match status" value="1"/>
</dbReference>
<protein>
    <submittedName>
        <fullName evidence="2">Phage terminase-like protein, large subunit, contains N-terminal HTH domain</fullName>
    </submittedName>
</protein>
<dbReference type="PANTHER" id="PTHR41287">
    <property type="match status" value="1"/>
</dbReference>
<dbReference type="OrthoDB" id="9760250at2"/>
<reference evidence="2 3" key="1">
    <citation type="submission" date="2016-10" db="EMBL/GenBank/DDBJ databases">
        <authorList>
            <person name="de Groot N.N."/>
        </authorList>
    </citation>
    <scope>NUCLEOTIDE SEQUENCE [LARGE SCALE GENOMIC DNA]</scope>
    <source>
        <strain evidence="2 3">CGMCC 1.8894</strain>
    </source>
</reference>
<dbReference type="Proteomes" id="UP000198539">
    <property type="component" value="Unassembled WGS sequence"/>
</dbReference>
<dbReference type="RefSeq" id="WP_092886879.1">
    <property type="nucleotide sequence ID" value="NZ_CP061498.1"/>
</dbReference>
<gene>
    <name evidence="2" type="ORF">SAMN04488238_103329</name>
</gene>
<dbReference type="InterPro" id="IPR046461">
    <property type="entry name" value="TerL_ATPase"/>
</dbReference>
<dbReference type="EMBL" id="FNOM01000003">
    <property type="protein sequence ID" value="SDW77956.1"/>
    <property type="molecule type" value="Genomic_DNA"/>
</dbReference>
<name>A0A1H2WBU3_9RHOB</name>
<evidence type="ECO:0000259" key="1">
    <source>
        <dbReference type="Pfam" id="PF03354"/>
    </source>
</evidence>
<proteinExistence type="predicted"/>
<feature type="domain" description="Terminase large subunit-like ATPase" evidence="1">
    <location>
        <begin position="86"/>
        <end position="228"/>
    </location>
</feature>
<organism evidence="2 3">
    <name type="scientific">Roseicitreum antarcticum</name>
    <dbReference type="NCBI Taxonomy" id="564137"/>
    <lineage>
        <taxon>Bacteria</taxon>
        <taxon>Pseudomonadati</taxon>
        <taxon>Pseudomonadota</taxon>
        <taxon>Alphaproteobacteria</taxon>
        <taxon>Rhodobacterales</taxon>
        <taxon>Paracoccaceae</taxon>
        <taxon>Roseicitreum</taxon>
    </lineage>
</organism>
<dbReference type="Pfam" id="PF03354">
    <property type="entry name" value="TerL_ATPase"/>
    <property type="match status" value="1"/>
</dbReference>
<accession>A0A1H2WBU3</accession>